<dbReference type="SUPFAM" id="SSF53756">
    <property type="entry name" value="UDP-Glycosyltransferase/glycogen phosphorylase"/>
    <property type="match status" value="1"/>
</dbReference>
<evidence type="ECO:0000256" key="3">
    <source>
        <dbReference type="SAM" id="MobiDB-lite"/>
    </source>
</evidence>
<feature type="compositionally biased region" description="Basic and acidic residues" evidence="3">
    <location>
        <begin position="345"/>
        <end position="355"/>
    </location>
</feature>
<feature type="region of interest" description="Disordered" evidence="3">
    <location>
        <begin position="303"/>
        <end position="355"/>
    </location>
</feature>
<dbReference type="Proteomes" id="UP000292408">
    <property type="component" value="Unassembled WGS sequence"/>
</dbReference>
<dbReference type="AlphaFoldDB" id="A0A4Q7TR02"/>
<evidence type="ECO:0000313" key="6">
    <source>
        <dbReference type="Proteomes" id="UP000292408"/>
    </source>
</evidence>
<evidence type="ECO:0000256" key="2">
    <source>
        <dbReference type="ARBA" id="ARBA00022679"/>
    </source>
</evidence>
<evidence type="ECO:0000256" key="1">
    <source>
        <dbReference type="ARBA" id="ARBA00022676"/>
    </source>
</evidence>
<sequence length="355" mass="37677">MRRAAFAIPGELTTVTGGYLYEKRLLEGLRELGTDVAYLRVGDSFPDPTSVDAADATAAMAAIGADVPLIVDGLVFGSLPTQLVAELRAPIVAMIHHPLAHEEGLDDARRGHLFRTERDNLALARAVIVPSSHTGRILTAEYGVDPTVITIARPGTDRPSLPAPPSAPPLILSVGIQHPRKGHDVLFRALARLTDLDWQAVIVGTPYDPPYVAELARLHAELGLGSRVTLAGRLPDAERDALYARASIFALATRYEGYGLVFDEALAWGLPIVSCATGAVPETVPADAGMLVPVGDDAAVADASARSSRTMPRECRWPRHPPPRAGTCPAGSTPARSPSACWRTCSHEKAPQPDG</sequence>
<dbReference type="Gene3D" id="3.40.50.2000">
    <property type="entry name" value="Glycogen Phosphorylase B"/>
    <property type="match status" value="2"/>
</dbReference>
<comment type="caution">
    <text evidence="5">The sequence shown here is derived from an EMBL/GenBank/DDBJ whole genome shotgun (WGS) entry which is preliminary data.</text>
</comment>
<dbReference type="GO" id="GO:0009103">
    <property type="term" value="P:lipopolysaccharide biosynthetic process"/>
    <property type="evidence" value="ECO:0007669"/>
    <property type="project" value="TreeGrafter"/>
</dbReference>
<dbReference type="EMBL" id="SGXT01000013">
    <property type="protein sequence ID" value="RZT62460.1"/>
    <property type="molecule type" value="Genomic_DNA"/>
</dbReference>
<dbReference type="RefSeq" id="WP_198674350.1">
    <property type="nucleotide sequence ID" value="NZ_SGXT01000013.1"/>
</dbReference>
<dbReference type="PANTHER" id="PTHR46401">
    <property type="entry name" value="GLYCOSYLTRANSFERASE WBBK-RELATED"/>
    <property type="match status" value="1"/>
</dbReference>
<keyword evidence="2 5" id="KW-0808">Transferase</keyword>
<name>A0A4Q7TR02_9MICO</name>
<dbReference type="Pfam" id="PF13692">
    <property type="entry name" value="Glyco_trans_1_4"/>
    <property type="match status" value="1"/>
</dbReference>
<evidence type="ECO:0000313" key="5">
    <source>
        <dbReference type="EMBL" id="RZT62460.1"/>
    </source>
</evidence>
<keyword evidence="6" id="KW-1185">Reference proteome</keyword>
<organism evidence="5 6">
    <name type="scientific">Microcella alkaliphila</name>
    <dbReference type="NCBI Taxonomy" id="279828"/>
    <lineage>
        <taxon>Bacteria</taxon>
        <taxon>Bacillati</taxon>
        <taxon>Actinomycetota</taxon>
        <taxon>Actinomycetes</taxon>
        <taxon>Micrococcales</taxon>
        <taxon>Microbacteriaceae</taxon>
        <taxon>Microcella</taxon>
    </lineage>
</organism>
<dbReference type="InterPro" id="IPR028098">
    <property type="entry name" value="Glyco_trans_4-like_N"/>
</dbReference>
<reference evidence="5 6" key="1">
    <citation type="journal article" date="2015" name="Stand. Genomic Sci.">
        <title>Genomic Encyclopedia of Bacterial and Archaeal Type Strains, Phase III: the genomes of soil and plant-associated and newly described type strains.</title>
        <authorList>
            <person name="Whitman W.B."/>
            <person name="Woyke T."/>
            <person name="Klenk H.P."/>
            <person name="Zhou Y."/>
            <person name="Lilburn T.G."/>
            <person name="Beck B.J."/>
            <person name="De Vos P."/>
            <person name="Vandamme P."/>
            <person name="Eisen J.A."/>
            <person name="Garrity G."/>
            <person name="Hugenholtz P."/>
            <person name="Kyrpides N.C."/>
        </authorList>
    </citation>
    <scope>NUCLEOTIDE SEQUENCE [LARGE SCALE GENOMIC DNA]</scope>
    <source>
        <strain evidence="5 6">AC4r</strain>
    </source>
</reference>
<gene>
    <name evidence="5" type="ORF">EV140_0989</name>
</gene>
<proteinExistence type="predicted"/>
<dbReference type="Pfam" id="PF13439">
    <property type="entry name" value="Glyco_transf_4"/>
    <property type="match status" value="1"/>
</dbReference>
<dbReference type="CDD" id="cd03801">
    <property type="entry name" value="GT4_PimA-like"/>
    <property type="match status" value="1"/>
</dbReference>
<dbReference type="PANTHER" id="PTHR46401:SF2">
    <property type="entry name" value="GLYCOSYLTRANSFERASE WBBK-RELATED"/>
    <property type="match status" value="1"/>
</dbReference>
<protein>
    <submittedName>
        <fullName evidence="5">Glycosyl transferase family 4</fullName>
    </submittedName>
</protein>
<keyword evidence="1" id="KW-0328">Glycosyltransferase</keyword>
<accession>A0A4Q7TR02</accession>
<evidence type="ECO:0000259" key="4">
    <source>
        <dbReference type="Pfam" id="PF13439"/>
    </source>
</evidence>
<dbReference type="GO" id="GO:0016757">
    <property type="term" value="F:glycosyltransferase activity"/>
    <property type="evidence" value="ECO:0007669"/>
    <property type="project" value="TreeGrafter"/>
</dbReference>
<feature type="domain" description="Glycosyltransferase subfamily 4-like N-terminal" evidence="4">
    <location>
        <begin position="85"/>
        <end position="157"/>
    </location>
</feature>